<evidence type="ECO:0000259" key="11">
    <source>
        <dbReference type="PROSITE" id="PS51755"/>
    </source>
</evidence>
<dbReference type="Pfam" id="PF00072">
    <property type="entry name" value="Response_reg"/>
    <property type="match status" value="1"/>
</dbReference>
<evidence type="ECO:0000256" key="7">
    <source>
        <dbReference type="ARBA" id="ARBA00024867"/>
    </source>
</evidence>
<dbReference type="Pfam" id="PF00486">
    <property type="entry name" value="Trans_reg_C"/>
    <property type="match status" value="1"/>
</dbReference>
<feature type="DNA-binding region" description="OmpR/PhoB-type" evidence="9">
    <location>
        <begin position="124"/>
        <end position="222"/>
    </location>
</feature>
<dbReference type="SMART" id="SM00862">
    <property type="entry name" value="Trans_reg_C"/>
    <property type="match status" value="1"/>
</dbReference>
<protein>
    <recommendedName>
        <fullName evidence="1">Stage 0 sporulation protein A homolog</fullName>
    </recommendedName>
</protein>
<reference evidence="12" key="2">
    <citation type="journal article" date="2021" name="PeerJ">
        <title>Extensive microbial diversity within the chicken gut microbiome revealed by metagenomics and culture.</title>
        <authorList>
            <person name="Gilroy R."/>
            <person name="Ravi A."/>
            <person name="Getino M."/>
            <person name="Pursley I."/>
            <person name="Horton D.L."/>
            <person name="Alikhan N.F."/>
            <person name="Baker D."/>
            <person name="Gharbi K."/>
            <person name="Hall N."/>
            <person name="Watson M."/>
            <person name="Adriaenssens E.M."/>
            <person name="Foster-Nyarko E."/>
            <person name="Jarju S."/>
            <person name="Secka A."/>
            <person name="Antonio M."/>
            <person name="Oren A."/>
            <person name="Chaudhuri R.R."/>
            <person name="La Ragione R."/>
            <person name="Hildebrand F."/>
            <person name="Pallen M.J."/>
        </authorList>
    </citation>
    <scope>NUCLEOTIDE SEQUENCE</scope>
    <source>
        <strain evidence="12">13766</strain>
    </source>
</reference>
<dbReference type="GO" id="GO:0000156">
    <property type="term" value="F:phosphorelay response regulator activity"/>
    <property type="evidence" value="ECO:0007669"/>
    <property type="project" value="TreeGrafter"/>
</dbReference>
<name>A0A9D1G2Q1_9FIRM</name>
<dbReference type="FunFam" id="3.40.50.2300:FF:000001">
    <property type="entry name" value="DNA-binding response regulator PhoB"/>
    <property type="match status" value="1"/>
</dbReference>
<dbReference type="Proteomes" id="UP000824140">
    <property type="component" value="Unassembled WGS sequence"/>
</dbReference>
<dbReference type="InterPro" id="IPR039420">
    <property type="entry name" value="WalR-like"/>
</dbReference>
<gene>
    <name evidence="12" type="ORF">IAA84_11775</name>
</gene>
<dbReference type="SMART" id="SM00448">
    <property type="entry name" value="REC"/>
    <property type="match status" value="1"/>
</dbReference>
<sequence length="224" mass="24940">MRILVVEDEKRLAQALAEILREQRYAVETVYDGAEGRDYALSGQYDLVILDVMLPGADGFAVARAMRAANLATPVLMLTARDELSSKVNGLDSGADDYMTKPFAPEELLARVRALLRRQGEVVMESMEFGDVRLNLATCELSCGIKSVRLGYKEFEVLRMLLARSAAIVPKEDILVKVWGAESDAVDNNVEAYISFSRKKLSFLGSRVSITAVRRIGYRLEMRP</sequence>
<evidence type="ECO:0000256" key="5">
    <source>
        <dbReference type="ARBA" id="ARBA00023125"/>
    </source>
</evidence>
<accession>A0A9D1G2Q1</accession>
<dbReference type="PANTHER" id="PTHR48111">
    <property type="entry name" value="REGULATOR OF RPOS"/>
    <property type="match status" value="1"/>
</dbReference>
<evidence type="ECO:0000259" key="10">
    <source>
        <dbReference type="PROSITE" id="PS50110"/>
    </source>
</evidence>
<dbReference type="GO" id="GO:0006355">
    <property type="term" value="P:regulation of DNA-templated transcription"/>
    <property type="evidence" value="ECO:0007669"/>
    <property type="project" value="InterPro"/>
</dbReference>
<keyword evidence="6" id="KW-0804">Transcription</keyword>
<feature type="domain" description="OmpR/PhoB-type" evidence="11">
    <location>
        <begin position="124"/>
        <end position="222"/>
    </location>
</feature>
<keyword evidence="2 8" id="KW-0597">Phosphoprotein</keyword>
<dbReference type="InterPro" id="IPR036388">
    <property type="entry name" value="WH-like_DNA-bd_sf"/>
</dbReference>
<dbReference type="InterPro" id="IPR001789">
    <property type="entry name" value="Sig_transdc_resp-reg_receiver"/>
</dbReference>
<dbReference type="Gene3D" id="1.10.10.10">
    <property type="entry name" value="Winged helix-like DNA-binding domain superfamily/Winged helix DNA-binding domain"/>
    <property type="match status" value="1"/>
</dbReference>
<dbReference type="InterPro" id="IPR011006">
    <property type="entry name" value="CheY-like_superfamily"/>
</dbReference>
<evidence type="ECO:0000256" key="2">
    <source>
        <dbReference type="ARBA" id="ARBA00022553"/>
    </source>
</evidence>
<dbReference type="GO" id="GO:0000976">
    <property type="term" value="F:transcription cis-regulatory region binding"/>
    <property type="evidence" value="ECO:0007669"/>
    <property type="project" value="TreeGrafter"/>
</dbReference>
<dbReference type="Gene3D" id="3.40.50.2300">
    <property type="match status" value="1"/>
</dbReference>
<comment type="caution">
    <text evidence="12">The sequence shown here is derived from an EMBL/GenBank/DDBJ whole genome shotgun (WGS) entry which is preliminary data.</text>
</comment>
<keyword evidence="5 9" id="KW-0238">DNA-binding</keyword>
<dbReference type="SUPFAM" id="SSF46894">
    <property type="entry name" value="C-terminal effector domain of the bipartite response regulators"/>
    <property type="match status" value="1"/>
</dbReference>
<dbReference type="GO" id="GO:0005829">
    <property type="term" value="C:cytosol"/>
    <property type="evidence" value="ECO:0007669"/>
    <property type="project" value="TreeGrafter"/>
</dbReference>
<dbReference type="PROSITE" id="PS50110">
    <property type="entry name" value="RESPONSE_REGULATORY"/>
    <property type="match status" value="1"/>
</dbReference>
<keyword evidence="4" id="KW-0805">Transcription regulation</keyword>
<dbReference type="CDD" id="cd00383">
    <property type="entry name" value="trans_reg_C"/>
    <property type="match status" value="1"/>
</dbReference>
<organism evidence="12 13">
    <name type="scientific">Candidatus Alectryocaccomicrobium excrementavium</name>
    <dbReference type="NCBI Taxonomy" id="2840668"/>
    <lineage>
        <taxon>Bacteria</taxon>
        <taxon>Bacillati</taxon>
        <taxon>Bacillota</taxon>
        <taxon>Clostridia</taxon>
        <taxon>Candidatus Alectryocaccomicrobium</taxon>
    </lineage>
</organism>
<evidence type="ECO:0000256" key="4">
    <source>
        <dbReference type="ARBA" id="ARBA00023015"/>
    </source>
</evidence>
<evidence type="ECO:0000256" key="6">
    <source>
        <dbReference type="ARBA" id="ARBA00023163"/>
    </source>
</evidence>
<reference evidence="12" key="1">
    <citation type="submission" date="2020-10" db="EMBL/GenBank/DDBJ databases">
        <authorList>
            <person name="Gilroy R."/>
        </authorList>
    </citation>
    <scope>NUCLEOTIDE SEQUENCE</scope>
    <source>
        <strain evidence="12">13766</strain>
    </source>
</reference>
<dbReference type="InterPro" id="IPR016032">
    <property type="entry name" value="Sig_transdc_resp-reg_C-effctor"/>
</dbReference>
<dbReference type="AlphaFoldDB" id="A0A9D1G2Q1"/>
<proteinExistence type="predicted"/>
<evidence type="ECO:0000256" key="3">
    <source>
        <dbReference type="ARBA" id="ARBA00023012"/>
    </source>
</evidence>
<evidence type="ECO:0000313" key="13">
    <source>
        <dbReference type="Proteomes" id="UP000824140"/>
    </source>
</evidence>
<keyword evidence="3" id="KW-0902">Two-component regulatory system</keyword>
<dbReference type="Gene3D" id="6.10.250.690">
    <property type="match status" value="1"/>
</dbReference>
<feature type="modified residue" description="4-aspartylphosphate" evidence="8">
    <location>
        <position position="51"/>
    </location>
</feature>
<evidence type="ECO:0000256" key="8">
    <source>
        <dbReference type="PROSITE-ProRule" id="PRU00169"/>
    </source>
</evidence>
<evidence type="ECO:0000313" key="12">
    <source>
        <dbReference type="EMBL" id="HIS93683.1"/>
    </source>
</evidence>
<dbReference type="InterPro" id="IPR001867">
    <property type="entry name" value="OmpR/PhoB-type_DNA-bd"/>
</dbReference>
<dbReference type="EMBL" id="DVJN01000222">
    <property type="protein sequence ID" value="HIS93683.1"/>
    <property type="molecule type" value="Genomic_DNA"/>
</dbReference>
<feature type="domain" description="Response regulatory" evidence="10">
    <location>
        <begin position="2"/>
        <end position="116"/>
    </location>
</feature>
<comment type="function">
    <text evidence="7">May play the central regulatory role in sporulation. It may be an element of the effector pathway responsible for the activation of sporulation genes in response to nutritional stress. Spo0A may act in concert with spo0H (a sigma factor) to control the expression of some genes that are critical to the sporulation process.</text>
</comment>
<dbReference type="SUPFAM" id="SSF52172">
    <property type="entry name" value="CheY-like"/>
    <property type="match status" value="1"/>
</dbReference>
<dbReference type="PROSITE" id="PS51755">
    <property type="entry name" value="OMPR_PHOB"/>
    <property type="match status" value="1"/>
</dbReference>
<evidence type="ECO:0000256" key="1">
    <source>
        <dbReference type="ARBA" id="ARBA00018672"/>
    </source>
</evidence>
<evidence type="ECO:0000256" key="9">
    <source>
        <dbReference type="PROSITE-ProRule" id="PRU01091"/>
    </source>
</evidence>
<dbReference type="PANTHER" id="PTHR48111:SF36">
    <property type="entry name" value="TRANSCRIPTIONAL REGULATORY PROTEIN CUTR"/>
    <property type="match status" value="1"/>
</dbReference>
<dbReference type="GO" id="GO:0032993">
    <property type="term" value="C:protein-DNA complex"/>
    <property type="evidence" value="ECO:0007669"/>
    <property type="project" value="TreeGrafter"/>
</dbReference>